<dbReference type="Proteomes" id="UP000184480">
    <property type="component" value="Unassembled WGS sequence"/>
</dbReference>
<dbReference type="OrthoDB" id="7107935at2"/>
<protein>
    <submittedName>
        <fullName evidence="2">Uncharacterized protein</fullName>
    </submittedName>
</protein>
<evidence type="ECO:0000256" key="1">
    <source>
        <dbReference type="SAM" id="Phobius"/>
    </source>
</evidence>
<keyword evidence="1" id="KW-1133">Transmembrane helix</keyword>
<dbReference type="RefSeq" id="WP_062177100.1">
    <property type="nucleotide sequence ID" value="NZ_BBXL01000003.1"/>
</dbReference>
<dbReference type="AlphaFoldDB" id="A0A1M4XXD6"/>
<evidence type="ECO:0000313" key="2">
    <source>
        <dbReference type="EMBL" id="SHE98098.1"/>
    </source>
</evidence>
<reference evidence="3" key="1">
    <citation type="submission" date="2016-11" db="EMBL/GenBank/DDBJ databases">
        <authorList>
            <person name="Varghese N."/>
            <person name="Submissions S."/>
        </authorList>
    </citation>
    <scope>NUCLEOTIDE SEQUENCE [LARGE SCALE GENOMIC DNA]</scope>
    <source>
        <strain evidence="3">DSM 27370</strain>
    </source>
</reference>
<keyword evidence="1" id="KW-0472">Membrane</keyword>
<gene>
    <name evidence="2" type="ORF">SAMN05444362_10314</name>
</gene>
<dbReference type="EMBL" id="FQUC01000003">
    <property type="protein sequence ID" value="SHE98098.1"/>
    <property type="molecule type" value="Genomic_DNA"/>
</dbReference>
<organism evidence="2 3">
    <name type="scientific">Dysgonomonas macrotermitis</name>
    <dbReference type="NCBI Taxonomy" id="1346286"/>
    <lineage>
        <taxon>Bacteria</taxon>
        <taxon>Pseudomonadati</taxon>
        <taxon>Bacteroidota</taxon>
        <taxon>Bacteroidia</taxon>
        <taxon>Bacteroidales</taxon>
        <taxon>Dysgonomonadaceae</taxon>
        <taxon>Dysgonomonas</taxon>
    </lineage>
</organism>
<accession>A0A1M4XXD6</accession>
<keyword evidence="3" id="KW-1185">Reference proteome</keyword>
<proteinExistence type="predicted"/>
<name>A0A1M4XXD6_9BACT</name>
<feature type="transmembrane region" description="Helical" evidence="1">
    <location>
        <begin position="16"/>
        <end position="37"/>
    </location>
</feature>
<keyword evidence="1" id="KW-0812">Transmembrane</keyword>
<sequence>MEDFLNKVFSDSNTSFVLTSILASFVSVALSTLLITLKKGKKEREKIEDLFYAQLSKKLEQGLIKEKEDIVILLSSLNRKKDSYDSDLILLFIIEDYLASDKCLPEHYDFLKNIVKEEKEEKPFSDIPEEERRILKSINDSVKHNDTDSISDYLEQLRSVISTRNRLYLKTAALNKWSMPVAIIGVVLTIMFGIMSFNSVDYSKIEESNQRILKSIQEENNLNKSDSIH</sequence>
<dbReference type="STRING" id="1346286.SAMN05444362_10314"/>
<evidence type="ECO:0000313" key="3">
    <source>
        <dbReference type="Proteomes" id="UP000184480"/>
    </source>
</evidence>
<feature type="transmembrane region" description="Helical" evidence="1">
    <location>
        <begin position="177"/>
        <end position="197"/>
    </location>
</feature>